<organism evidence="1 2">
    <name type="scientific">Haemaphysalis longicornis</name>
    <name type="common">Bush tick</name>
    <dbReference type="NCBI Taxonomy" id="44386"/>
    <lineage>
        <taxon>Eukaryota</taxon>
        <taxon>Metazoa</taxon>
        <taxon>Ecdysozoa</taxon>
        <taxon>Arthropoda</taxon>
        <taxon>Chelicerata</taxon>
        <taxon>Arachnida</taxon>
        <taxon>Acari</taxon>
        <taxon>Parasitiformes</taxon>
        <taxon>Ixodida</taxon>
        <taxon>Ixodoidea</taxon>
        <taxon>Ixodidae</taxon>
        <taxon>Haemaphysalinae</taxon>
        <taxon>Haemaphysalis</taxon>
    </lineage>
</organism>
<comment type="caution">
    <text evidence="1">The sequence shown here is derived from an EMBL/GenBank/DDBJ whole genome shotgun (WGS) entry which is preliminary data.</text>
</comment>
<proteinExistence type="predicted"/>
<reference evidence="1 2" key="1">
    <citation type="journal article" date="2020" name="Cell">
        <title>Large-Scale Comparative Analyses of Tick Genomes Elucidate Their Genetic Diversity and Vector Capacities.</title>
        <authorList>
            <consortium name="Tick Genome and Microbiome Consortium (TIGMIC)"/>
            <person name="Jia N."/>
            <person name="Wang J."/>
            <person name="Shi W."/>
            <person name="Du L."/>
            <person name="Sun Y."/>
            <person name="Zhan W."/>
            <person name="Jiang J.F."/>
            <person name="Wang Q."/>
            <person name="Zhang B."/>
            <person name="Ji P."/>
            <person name="Bell-Sakyi L."/>
            <person name="Cui X.M."/>
            <person name="Yuan T.T."/>
            <person name="Jiang B.G."/>
            <person name="Yang W.F."/>
            <person name="Lam T.T."/>
            <person name="Chang Q.C."/>
            <person name="Ding S.J."/>
            <person name="Wang X.J."/>
            <person name="Zhu J.G."/>
            <person name="Ruan X.D."/>
            <person name="Zhao L."/>
            <person name="Wei J.T."/>
            <person name="Ye R.Z."/>
            <person name="Que T.C."/>
            <person name="Du C.H."/>
            <person name="Zhou Y.H."/>
            <person name="Cheng J.X."/>
            <person name="Dai P.F."/>
            <person name="Guo W.B."/>
            <person name="Han X.H."/>
            <person name="Huang E.J."/>
            <person name="Li L.F."/>
            <person name="Wei W."/>
            <person name="Gao Y.C."/>
            <person name="Liu J.Z."/>
            <person name="Shao H.Z."/>
            <person name="Wang X."/>
            <person name="Wang C.C."/>
            <person name="Yang T.C."/>
            <person name="Huo Q.B."/>
            <person name="Li W."/>
            <person name="Chen H.Y."/>
            <person name="Chen S.E."/>
            <person name="Zhou L.G."/>
            <person name="Ni X.B."/>
            <person name="Tian J.H."/>
            <person name="Sheng Y."/>
            <person name="Liu T."/>
            <person name="Pan Y.S."/>
            <person name="Xia L.Y."/>
            <person name="Li J."/>
            <person name="Zhao F."/>
            <person name="Cao W.C."/>
        </authorList>
    </citation>
    <scope>NUCLEOTIDE SEQUENCE [LARGE SCALE GENOMIC DNA]</scope>
    <source>
        <strain evidence="1">HaeL-2018</strain>
    </source>
</reference>
<dbReference type="Proteomes" id="UP000821853">
    <property type="component" value="Unassembled WGS sequence"/>
</dbReference>
<keyword evidence="2" id="KW-1185">Reference proteome</keyword>
<protein>
    <submittedName>
        <fullName evidence="1">Uncharacterized protein</fullName>
    </submittedName>
</protein>
<name>A0A9J6FT10_HAELO</name>
<dbReference type="EMBL" id="JABSTR010000003">
    <property type="protein sequence ID" value="KAH9365915.1"/>
    <property type="molecule type" value="Genomic_DNA"/>
</dbReference>
<sequence length="182" mass="19937">MSTQKLHEPGISNTVENTEAHRIGQFERLKTSHPGTVTLKRLGYRIHGTMHATTQDIPDCITRALKVAPIPKNMNPTLHYGRRLDTCHNIERIYGNSSYTWYTDAANTSTGGHCAHNPIQQRTITASVLTSPSIEAAEAAIALAVTSSQQDARMNIVSNPQNACRQWASGRIGKTAHRLAIG</sequence>
<evidence type="ECO:0000313" key="1">
    <source>
        <dbReference type="EMBL" id="KAH9365915.1"/>
    </source>
</evidence>
<accession>A0A9J6FT10</accession>
<dbReference type="VEuPathDB" id="VectorBase:HLOH_043858"/>
<dbReference type="AlphaFoldDB" id="A0A9J6FT10"/>
<gene>
    <name evidence="1" type="ORF">HPB48_007748</name>
</gene>
<evidence type="ECO:0000313" key="2">
    <source>
        <dbReference type="Proteomes" id="UP000821853"/>
    </source>
</evidence>